<dbReference type="AlphaFoldDB" id="A0A6J4SE66"/>
<organism evidence="3">
    <name type="scientific">uncultured Sphingomonas sp</name>
    <dbReference type="NCBI Taxonomy" id="158754"/>
    <lineage>
        <taxon>Bacteria</taxon>
        <taxon>Pseudomonadati</taxon>
        <taxon>Pseudomonadota</taxon>
        <taxon>Alphaproteobacteria</taxon>
        <taxon>Sphingomonadales</taxon>
        <taxon>Sphingomonadaceae</taxon>
        <taxon>Sphingomonas</taxon>
        <taxon>environmental samples</taxon>
    </lineage>
</organism>
<dbReference type="EMBL" id="CADCVZ010000010">
    <property type="protein sequence ID" value="CAA9496498.1"/>
    <property type="molecule type" value="Genomic_DNA"/>
</dbReference>
<dbReference type="InterPro" id="IPR046847">
    <property type="entry name" value="Xre-like_HTH"/>
</dbReference>
<reference evidence="3" key="1">
    <citation type="submission" date="2020-02" db="EMBL/GenBank/DDBJ databases">
        <authorList>
            <person name="Meier V. D."/>
        </authorList>
    </citation>
    <scope>NUCLEOTIDE SEQUENCE</scope>
    <source>
        <strain evidence="3">AVDCRST_MAG09</strain>
    </source>
</reference>
<proteinExistence type="predicted"/>
<evidence type="ECO:0000259" key="1">
    <source>
        <dbReference type="Pfam" id="PF09722"/>
    </source>
</evidence>
<gene>
    <name evidence="3" type="ORF">AVDCRST_MAG09-437</name>
</gene>
<evidence type="ECO:0000313" key="3">
    <source>
        <dbReference type="EMBL" id="CAA9496498.1"/>
    </source>
</evidence>
<dbReference type="Pfam" id="PF09722">
    <property type="entry name" value="Xre_MbcA_ParS_C"/>
    <property type="match status" value="1"/>
</dbReference>
<dbReference type="NCBIfam" id="TIGR02293">
    <property type="entry name" value="TAS_TIGR02293"/>
    <property type="match status" value="1"/>
</dbReference>
<dbReference type="InterPro" id="IPR024467">
    <property type="entry name" value="Xre/MbcA/ParS-like_toxin-bd"/>
</dbReference>
<name>A0A6J4SE66_9SPHN</name>
<dbReference type="Pfam" id="PF20432">
    <property type="entry name" value="Xre-like-HTH"/>
    <property type="match status" value="1"/>
</dbReference>
<dbReference type="GO" id="GO:0003677">
    <property type="term" value="F:DNA binding"/>
    <property type="evidence" value="ECO:0007669"/>
    <property type="project" value="InterPro"/>
</dbReference>
<protein>
    <submittedName>
        <fullName evidence="3">Uncharacterized protein</fullName>
    </submittedName>
</protein>
<feature type="domain" description="Antitoxin Xre-like helix-turn-helix" evidence="2">
    <location>
        <begin position="19"/>
        <end position="78"/>
    </location>
</feature>
<dbReference type="RefSeq" id="WP_294171986.1">
    <property type="nucleotide sequence ID" value="NZ_CADCVZ010000010.1"/>
</dbReference>
<sequence>MATQLQVDDLPRTDEMRRRQAVEQGLPVKMLRALMSDGTVGLHHLTRVIAPRRTLERRLRDGERLTVEESDRLARLVRVLDLASHTFGDRQKAVDWLSAPKRAFGGAAPLDLIRTSVGSDEVENFFHRAAHGMLA</sequence>
<evidence type="ECO:0000259" key="2">
    <source>
        <dbReference type="Pfam" id="PF20432"/>
    </source>
</evidence>
<feature type="domain" description="Antitoxin Xre/MbcA/ParS-like toxin-binding" evidence="1">
    <location>
        <begin position="84"/>
        <end position="132"/>
    </location>
</feature>
<accession>A0A6J4SE66</accession>
<dbReference type="InterPro" id="IPR011979">
    <property type="entry name" value="Antitox_Xre"/>
</dbReference>